<proteinExistence type="predicted"/>
<dbReference type="AlphaFoldDB" id="A0A8J2YKX6"/>
<feature type="transmembrane region" description="Helical" evidence="1">
    <location>
        <begin position="147"/>
        <end position="180"/>
    </location>
</feature>
<reference evidence="2" key="1">
    <citation type="journal article" date="2014" name="Int. J. Syst. Evol. Microbiol.">
        <title>Complete genome sequence of Corynebacterium casei LMG S-19264T (=DSM 44701T), isolated from a smear-ripened cheese.</title>
        <authorList>
            <consortium name="US DOE Joint Genome Institute (JGI-PGF)"/>
            <person name="Walter F."/>
            <person name="Albersmeier A."/>
            <person name="Kalinowski J."/>
            <person name="Ruckert C."/>
        </authorList>
    </citation>
    <scope>NUCLEOTIDE SEQUENCE</scope>
    <source>
        <strain evidence="2">CGMCC 1.15371</strain>
    </source>
</reference>
<keyword evidence="1" id="KW-1133">Transmembrane helix</keyword>
<feature type="transmembrane region" description="Helical" evidence="1">
    <location>
        <begin position="233"/>
        <end position="256"/>
    </location>
</feature>
<dbReference type="GO" id="GO:0140359">
    <property type="term" value="F:ABC-type transporter activity"/>
    <property type="evidence" value="ECO:0007669"/>
    <property type="project" value="InterPro"/>
</dbReference>
<name>A0A8J2YKX6_9BACL</name>
<keyword evidence="1" id="KW-0812">Transmembrane</keyword>
<dbReference type="RefSeq" id="WP_188696052.1">
    <property type="nucleotide sequence ID" value="NZ_BMIR01000016.1"/>
</dbReference>
<reference evidence="2" key="2">
    <citation type="submission" date="2020-09" db="EMBL/GenBank/DDBJ databases">
        <authorList>
            <person name="Sun Q."/>
            <person name="Zhou Y."/>
        </authorList>
    </citation>
    <scope>NUCLEOTIDE SEQUENCE</scope>
    <source>
        <strain evidence="2">CGMCC 1.15371</strain>
    </source>
</reference>
<evidence type="ECO:0000313" key="2">
    <source>
        <dbReference type="EMBL" id="GGE49505.1"/>
    </source>
</evidence>
<keyword evidence="3" id="KW-1185">Reference proteome</keyword>
<dbReference type="Proteomes" id="UP000628775">
    <property type="component" value="Unassembled WGS sequence"/>
</dbReference>
<organism evidence="2 3">
    <name type="scientific">Pullulanibacillus camelliae</name>
    <dbReference type="NCBI Taxonomy" id="1707096"/>
    <lineage>
        <taxon>Bacteria</taxon>
        <taxon>Bacillati</taxon>
        <taxon>Bacillota</taxon>
        <taxon>Bacilli</taxon>
        <taxon>Bacillales</taxon>
        <taxon>Sporolactobacillaceae</taxon>
        <taxon>Pullulanibacillus</taxon>
    </lineage>
</organism>
<feature type="transmembrane region" description="Helical" evidence="1">
    <location>
        <begin position="107"/>
        <end position="126"/>
    </location>
</feature>
<keyword evidence="1" id="KW-0472">Membrane</keyword>
<feature type="transmembrane region" description="Helical" evidence="1">
    <location>
        <begin position="20"/>
        <end position="39"/>
    </location>
</feature>
<gene>
    <name evidence="2" type="primary">yhcI</name>
    <name evidence="2" type="ORF">GCM10011391_30380</name>
</gene>
<dbReference type="Pfam" id="PF12679">
    <property type="entry name" value="ABC2_membrane_2"/>
    <property type="match status" value="1"/>
</dbReference>
<evidence type="ECO:0000256" key="1">
    <source>
        <dbReference type="SAM" id="Phobius"/>
    </source>
</evidence>
<evidence type="ECO:0008006" key="4">
    <source>
        <dbReference type="Google" id="ProtNLM"/>
    </source>
</evidence>
<dbReference type="PANTHER" id="PTHR37305:SF1">
    <property type="entry name" value="MEMBRANE PROTEIN"/>
    <property type="match status" value="1"/>
</dbReference>
<evidence type="ECO:0000313" key="3">
    <source>
        <dbReference type="Proteomes" id="UP000628775"/>
    </source>
</evidence>
<comment type="caution">
    <text evidence="2">The sequence shown here is derived from an EMBL/GenBank/DDBJ whole genome shotgun (WGS) entry which is preliminary data.</text>
</comment>
<feature type="transmembrane region" description="Helical" evidence="1">
    <location>
        <begin position="200"/>
        <end position="226"/>
    </location>
</feature>
<dbReference type="GO" id="GO:0005886">
    <property type="term" value="C:plasma membrane"/>
    <property type="evidence" value="ECO:0007669"/>
    <property type="project" value="UniProtKB-SubCell"/>
</dbReference>
<accession>A0A8J2YKX6</accession>
<protein>
    <recommendedName>
        <fullName evidence="4">ABC transporter permease</fullName>
    </recommendedName>
</protein>
<dbReference type="EMBL" id="BMIR01000016">
    <property type="protein sequence ID" value="GGE49505.1"/>
    <property type="molecule type" value="Genomic_DNA"/>
</dbReference>
<dbReference type="PANTHER" id="PTHR37305">
    <property type="entry name" value="INTEGRAL MEMBRANE PROTEIN-RELATED"/>
    <property type="match status" value="1"/>
</dbReference>
<sequence>MRGIHLLQNEISKIYKRKTFWIMLGILVAVTLLWAIIAMKTGSDHQNWQQSLQAQSQAEQSEIAKSDGDPEQVMDLKQQNAITKYRLEHSIKPLYSNTVMGFVDSSAGIASIISIFIVILGGSIVSQEYSWGTMKLLLIRPLHRWKILLSKFVSVIIIGIFYLLITFILSFIIGLIFFGKDFGATRFLYEHHNMVHDVSVFWHFLQLYASNLVDLIVITAFAFMLSTLFKSNALAIALSIAIYFGGSLILGIISAFNQQIPKYLFFFNMDLYGQYTNAGASPVDTTVGFSACVLAVYFILFLLIAFLVFEKRDVAE</sequence>
<feature type="transmembrane region" description="Helical" evidence="1">
    <location>
        <begin position="287"/>
        <end position="309"/>
    </location>
</feature>